<organism evidence="1 2">
    <name type="scientific">Senna tora</name>
    <dbReference type="NCBI Taxonomy" id="362788"/>
    <lineage>
        <taxon>Eukaryota</taxon>
        <taxon>Viridiplantae</taxon>
        <taxon>Streptophyta</taxon>
        <taxon>Embryophyta</taxon>
        <taxon>Tracheophyta</taxon>
        <taxon>Spermatophyta</taxon>
        <taxon>Magnoliopsida</taxon>
        <taxon>eudicotyledons</taxon>
        <taxon>Gunneridae</taxon>
        <taxon>Pentapetalae</taxon>
        <taxon>rosids</taxon>
        <taxon>fabids</taxon>
        <taxon>Fabales</taxon>
        <taxon>Fabaceae</taxon>
        <taxon>Caesalpinioideae</taxon>
        <taxon>Cassia clade</taxon>
        <taxon>Senna</taxon>
    </lineage>
</organism>
<name>A0A834XE67_9FABA</name>
<comment type="caution">
    <text evidence="1">The sequence shown here is derived from an EMBL/GenBank/DDBJ whole genome shotgun (WGS) entry which is preliminary data.</text>
</comment>
<sequence>MPQWASSSYLPDLMKDITALNLINVGIPIISLYVDAISTTAEQTVCFVESSILPKERCRSIVPVIRTSLALKFATSNHEDCRTRFSNYPLTLAEITIGNCSASASPGVGRNLKALFSTFRFFDVLGFKTTVGATDILVIQRFITRAVGNQRDGTPARESGAAIISFPFLELLGVFVGGAEYFSVKYEGGTASRKKVHLLSQSLSINLRSGFSGGSLSLTTLPVLCAYGWIYFPERLIAKNEVIHLCNQLFLKIEVLSKARFPSERCCTSSSNPDSSTCWIRWLGCLLDVLGSLPVNDGEFAGREWSTMIEVVRVVGFSWKRWNKGYWREIFGRFEDEEEWRFEVEGGRVFGFSKTMHFA</sequence>
<dbReference type="AlphaFoldDB" id="A0A834XE67"/>
<accession>A0A834XE67</accession>
<gene>
    <name evidence="1" type="ORF">G2W53_003826</name>
</gene>
<dbReference type="EMBL" id="JAAIUW010000002">
    <property type="protein sequence ID" value="KAF7841528.1"/>
    <property type="molecule type" value="Genomic_DNA"/>
</dbReference>
<evidence type="ECO:0000313" key="1">
    <source>
        <dbReference type="EMBL" id="KAF7841528.1"/>
    </source>
</evidence>
<dbReference type="Proteomes" id="UP000634136">
    <property type="component" value="Unassembled WGS sequence"/>
</dbReference>
<keyword evidence="2" id="KW-1185">Reference proteome</keyword>
<evidence type="ECO:0000313" key="2">
    <source>
        <dbReference type="Proteomes" id="UP000634136"/>
    </source>
</evidence>
<reference evidence="1" key="1">
    <citation type="submission" date="2020-09" db="EMBL/GenBank/DDBJ databases">
        <title>Genome-Enabled Discovery of Anthraquinone Biosynthesis in Senna tora.</title>
        <authorList>
            <person name="Kang S.-H."/>
            <person name="Pandey R.P."/>
            <person name="Lee C.-M."/>
            <person name="Sim J.-S."/>
            <person name="Jeong J.-T."/>
            <person name="Choi B.-S."/>
            <person name="Jung M."/>
            <person name="Ginzburg D."/>
            <person name="Zhao K."/>
            <person name="Won S.Y."/>
            <person name="Oh T.-J."/>
            <person name="Yu Y."/>
            <person name="Kim N.-H."/>
            <person name="Lee O.R."/>
            <person name="Lee T.-H."/>
            <person name="Bashyal P."/>
            <person name="Kim T.-S."/>
            <person name="Lee W.-H."/>
            <person name="Kawkins C."/>
            <person name="Kim C.-K."/>
            <person name="Kim J.S."/>
            <person name="Ahn B.O."/>
            <person name="Rhee S.Y."/>
            <person name="Sohng J.K."/>
        </authorList>
    </citation>
    <scope>NUCLEOTIDE SEQUENCE</scope>
    <source>
        <tissue evidence="1">Leaf</tissue>
    </source>
</reference>
<protein>
    <submittedName>
        <fullName evidence="1">Uncharacterized protein</fullName>
    </submittedName>
</protein>
<proteinExistence type="predicted"/>